<feature type="domain" description="TIL" evidence="3">
    <location>
        <begin position="561"/>
        <end position="623"/>
    </location>
</feature>
<feature type="domain" description="TIL" evidence="3">
    <location>
        <begin position="299"/>
        <end position="361"/>
    </location>
</feature>
<evidence type="ECO:0000313" key="5">
    <source>
        <dbReference type="RefSeq" id="XP_052738622.1"/>
    </source>
</evidence>
<dbReference type="SUPFAM" id="SSF57567">
    <property type="entry name" value="Serine protease inhibitors"/>
    <property type="match status" value="9"/>
</dbReference>
<name>A0ABM3LHT6_BICAN</name>
<dbReference type="Proteomes" id="UP001652582">
    <property type="component" value="Chromosome 7"/>
</dbReference>
<feature type="domain" description="TIL" evidence="3">
    <location>
        <begin position="627"/>
        <end position="689"/>
    </location>
</feature>
<dbReference type="InterPro" id="IPR051368">
    <property type="entry name" value="SerProtInhib-TIL_Domain"/>
</dbReference>
<keyword evidence="1" id="KW-0646">Protease inhibitor</keyword>
<dbReference type="PANTHER" id="PTHR23259">
    <property type="entry name" value="RIDDLE"/>
    <property type="match status" value="1"/>
</dbReference>
<feature type="domain" description="TIL" evidence="3">
    <location>
        <begin position="693"/>
        <end position="755"/>
    </location>
</feature>
<feature type="domain" description="TIL" evidence="3">
    <location>
        <begin position="103"/>
        <end position="165"/>
    </location>
</feature>
<feature type="domain" description="TIL" evidence="3">
    <location>
        <begin position="364"/>
        <end position="424"/>
    </location>
</feature>
<dbReference type="InterPro" id="IPR002919">
    <property type="entry name" value="TIL_dom"/>
</dbReference>
<evidence type="ECO:0000313" key="4">
    <source>
        <dbReference type="Proteomes" id="UP001652582"/>
    </source>
</evidence>
<proteinExistence type="predicted"/>
<feature type="domain" description="TIL" evidence="3">
    <location>
        <begin position="168"/>
        <end position="228"/>
    </location>
</feature>
<feature type="domain" description="TIL" evidence="3">
    <location>
        <begin position="495"/>
        <end position="557"/>
    </location>
</feature>
<accession>A0ABM3LHT6</accession>
<dbReference type="GeneID" id="112055084"/>
<dbReference type="InterPro" id="IPR036084">
    <property type="entry name" value="Ser_inhib-like_sf"/>
</dbReference>
<sequence>MKDQFHVFRRDVNVENAVIFPNQWHVHEIMFDTEAQCGNNEVFDLCPPKCPGDECGVDPRLVLCPPNPQPGDPSCQPRCRCCDGYARNEEDQCIPRDECPSICGCNEVYDTCIAQCPPRTCDSIGKSIKCPPPLKPGDKRCEAGCRCADNYYRNDDNVCVPKCECQRCPKNETQVPCIEAKCERRECCDLLQPVTCVSINPKLCTEGCLCEDGYLRSKDGKCIPIGQCPEAQCGNNEVFDLCPPKCPGEECGVDPRLVLCPPNPQPGDPNCQPRCRCCDGYSKNEEGQCIPSDECPPTCGSNEVYDTCIAQCPPRTCDSIGTTVKCPPPLKPGDKRCEAGCRCADNYYRNDDNVCVPKSECQTCPQNERPVPCIQARCERRKCCDLLEPVVCVDVKPMICTKGCLCEDGYLRSEDGKCIPVDQCPEAQCENNEVFDLCPPTCPGEDCGVDPTLVLCPPNPQPGDPSCQPRCRCCGGYSRDEEGQCIPSDECPPVCEANEVYDTCIAQCPPRTCDSIGKSIKCPPPLKPGDKRCEAGCRCADNYYRNDDNVCVPKSECPPVCEANEVYDTCIAQCPPRTCDSIGKSIKCPPPMKPGDKRCEAGCRCADNYYRNDDNVCVPKSECPPVCEANEVYDTCIAQCPPRTCDSIGKSIKCPPPMKPGDKRCEAGCRCADNYYRNDDNECVPKSECPPVCEANEVYDTCIAQCPPRTCDSIGKSIKCPPPMKPGDKRCEAGCRCADNYYRNDDNECVPESECPPVCEANEVYDTCIAQCPPRTCDSIGKSIKCPPPLKPGDKRCEAGCRCDDNYYRNSDNVCVSKSECREEAPAPAPPGKRPKVY</sequence>
<organism evidence="4 5">
    <name type="scientific">Bicyclus anynana</name>
    <name type="common">Squinting bush brown butterfly</name>
    <dbReference type="NCBI Taxonomy" id="110368"/>
    <lineage>
        <taxon>Eukaryota</taxon>
        <taxon>Metazoa</taxon>
        <taxon>Ecdysozoa</taxon>
        <taxon>Arthropoda</taxon>
        <taxon>Hexapoda</taxon>
        <taxon>Insecta</taxon>
        <taxon>Pterygota</taxon>
        <taxon>Neoptera</taxon>
        <taxon>Endopterygota</taxon>
        <taxon>Lepidoptera</taxon>
        <taxon>Glossata</taxon>
        <taxon>Ditrysia</taxon>
        <taxon>Papilionoidea</taxon>
        <taxon>Nymphalidae</taxon>
        <taxon>Satyrinae</taxon>
        <taxon>Satyrini</taxon>
        <taxon>Mycalesina</taxon>
        <taxon>Bicyclus</taxon>
    </lineage>
</organism>
<evidence type="ECO:0000256" key="2">
    <source>
        <dbReference type="ARBA" id="ARBA00023157"/>
    </source>
</evidence>
<feature type="domain" description="TIL" evidence="3">
    <location>
        <begin position="759"/>
        <end position="821"/>
    </location>
</feature>
<protein>
    <submittedName>
        <fullName evidence="5">Zonadhesin-like</fullName>
    </submittedName>
</protein>
<reference evidence="5" key="1">
    <citation type="submission" date="2025-08" db="UniProtKB">
        <authorList>
            <consortium name="RefSeq"/>
        </authorList>
    </citation>
    <scope>IDENTIFICATION</scope>
</reference>
<dbReference type="Gene3D" id="2.10.25.10">
    <property type="entry name" value="Laminin"/>
    <property type="match status" value="12"/>
</dbReference>
<gene>
    <name evidence="5" type="primary">LOC112055084</name>
</gene>
<keyword evidence="4" id="KW-1185">Reference proteome</keyword>
<evidence type="ECO:0000259" key="3">
    <source>
        <dbReference type="Pfam" id="PF01826"/>
    </source>
</evidence>
<dbReference type="RefSeq" id="XP_052738622.1">
    <property type="nucleotide sequence ID" value="XM_052882662.1"/>
</dbReference>
<dbReference type="Pfam" id="PF01826">
    <property type="entry name" value="TIL"/>
    <property type="match status" value="9"/>
</dbReference>
<dbReference type="CDD" id="cd19941">
    <property type="entry name" value="TIL"/>
    <property type="match status" value="9"/>
</dbReference>
<evidence type="ECO:0000256" key="1">
    <source>
        <dbReference type="ARBA" id="ARBA00022690"/>
    </source>
</evidence>
<keyword evidence="2" id="KW-1015">Disulfide bond</keyword>
<dbReference type="PANTHER" id="PTHR23259:SF82">
    <property type="entry name" value="SERINE PROTEASE INHIBITOR 1 PROTEIN"/>
    <property type="match status" value="1"/>
</dbReference>